<name>A0ABT3ZWM8_9BACT</name>
<dbReference type="RefSeq" id="WP_267532166.1">
    <property type="nucleotide sequence ID" value="NZ_JAPNKA010000001.1"/>
</dbReference>
<gene>
    <name evidence="2" type="ORF">OV287_01505</name>
</gene>
<feature type="domain" description="Knr4/Smi1-like" evidence="1">
    <location>
        <begin position="11"/>
        <end position="144"/>
    </location>
</feature>
<organism evidence="2 3">
    <name type="scientific">Archangium lansingense</name>
    <dbReference type="NCBI Taxonomy" id="2995310"/>
    <lineage>
        <taxon>Bacteria</taxon>
        <taxon>Pseudomonadati</taxon>
        <taxon>Myxococcota</taxon>
        <taxon>Myxococcia</taxon>
        <taxon>Myxococcales</taxon>
        <taxon>Cystobacterineae</taxon>
        <taxon>Archangiaceae</taxon>
        <taxon>Archangium</taxon>
    </lineage>
</organism>
<evidence type="ECO:0000313" key="3">
    <source>
        <dbReference type="Proteomes" id="UP001207654"/>
    </source>
</evidence>
<protein>
    <submittedName>
        <fullName evidence="2">SMI1/KNR4 family protein</fullName>
    </submittedName>
</protein>
<evidence type="ECO:0000259" key="1">
    <source>
        <dbReference type="SMART" id="SM00860"/>
    </source>
</evidence>
<dbReference type="Gene3D" id="3.40.1580.10">
    <property type="entry name" value="SMI1/KNR4-like"/>
    <property type="match status" value="1"/>
</dbReference>
<keyword evidence="3" id="KW-1185">Reference proteome</keyword>
<proteinExistence type="predicted"/>
<dbReference type="InterPro" id="IPR018958">
    <property type="entry name" value="Knr4/Smi1-like_dom"/>
</dbReference>
<dbReference type="SUPFAM" id="SSF160631">
    <property type="entry name" value="SMI1/KNR4-like"/>
    <property type="match status" value="1"/>
</dbReference>
<dbReference type="SMART" id="SM00860">
    <property type="entry name" value="SMI1_KNR4"/>
    <property type="match status" value="1"/>
</dbReference>
<dbReference type="EMBL" id="JAPNKA010000001">
    <property type="protein sequence ID" value="MCY1073149.1"/>
    <property type="molecule type" value="Genomic_DNA"/>
</dbReference>
<reference evidence="2 3" key="1">
    <citation type="submission" date="2022-11" db="EMBL/GenBank/DDBJ databases">
        <title>Minimal conservation of predation-associated metabolite biosynthetic gene clusters underscores biosynthetic potential of Myxococcota including descriptions for ten novel species: Archangium lansinium sp. nov., Myxococcus landrumus sp. nov., Nannocystis bai.</title>
        <authorList>
            <person name="Ahearne A."/>
            <person name="Stevens C."/>
            <person name="Phillips K."/>
        </authorList>
    </citation>
    <scope>NUCLEOTIDE SEQUENCE [LARGE SCALE GENOMIC DNA]</scope>
    <source>
        <strain evidence="2 3">MIWBW</strain>
    </source>
</reference>
<dbReference type="InterPro" id="IPR037883">
    <property type="entry name" value="Knr4/Smi1-like_sf"/>
</dbReference>
<dbReference type="Pfam" id="PF09346">
    <property type="entry name" value="SMI1_KNR4"/>
    <property type="match status" value="1"/>
</dbReference>
<comment type="caution">
    <text evidence="2">The sequence shown here is derived from an EMBL/GenBank/DDBJ whole genome shotgun (WGS) entry which is preliminary data.</text>
</comment>
<evidence type="ECO:0000313" key="2">
    <source>
        <dbReference type="EMBL" id="MCY1073149.1"/>
    </source>
</evidence>
<accession>A0ABT3ZWM8</accession>
<sequence length="156" mass="17311">MSVSIEDSYAPLSPRQLEEAESRLAIELPQEYRAFLLAHNGGRPSPDAFQMEGRWEMVDRFLGIHEGEHDNLLDYVKAYAGRLPAELLPIAHDAFGNLICLAVRGPEHGGVYFWDHEWEAGRGEPPGYDNVTCVAESLDAFLASMSALPDEEDVPA</sequence>
<dbReference type="Proteomes" id="UP001207654">
    <property type="component" value="Unassembled WGS sequence"/>
</dbReference>